<feature type="region of interest" description="Disordered" evidence="1">
    <location>
        <begin position="333"/>
        <end position="362"/>
    </location>
</feature>
<reference evidence="2 3" key="1">
    <citation type="submission" date="2013-11" db="EMBL/GenBank/DDBJ databases">
        <title>Genome sequencing of Stegodyphus mimosarum.</title>
        <authorList>
            <person name="Bechsgaard J."/>
        </authorList>
    </citation>
    <scope>NUCLEOTIDE SEQUENCE [LARGE SCALE GENOMIC DNA]</scope>
</reference>
<gene>
    <name evidence="2" type="ORF">X975_20816</name>
</gene>
<feature type="compositionally biased region" description="Basic and acidic residues" evidence="1">
    <location>
        <begin position="347"/>
        <end position="362"/>
    </location>
</feature>
<feature type="compositionally biased region" description="Polar residues" evidence="1">
    <location>
        <begin position="333"/>
        <end position="346"/>
    </location>
</feature>
<keyword evidence="3" id="KW-1185">Reference proteome</keyword>
<proteinExistence type="predicted"/>
<organism evidence="2 3">
    <name type="scientific">Stegodyphus mimosarum</name>
    <name type="common">African social velvet spider</name>
    <dbReference type="NCBI Taxonomy" id="407821"/>
    <lineage>
        <taxon>Eukaryota</taxon>
        <taxon>Metazoa</taxon>
        <taxon>Ecdysozoa</taxon>
        <taxon>Arthropoda</taxon>
        <taxon>Chelicerata</taxon>
        <taxon>Arachnida</taxon>
        <taxon>Araneae</taxon>
        <taxon>Araneomorphae</taxon>
        <taxon>Entelegynae</taxon>
        <taxon>Eresoidea</taxon>
        <taxon>Eresidae</taxon>
        <taxon>Stegodyphus</taxon>
    </lineage>
</organism>
<feature type="non-terminal residue" evidence="2">
    <location>
        <position position="362"/>
    </location>
</feature>
<dbReference type="OrthoDB" id="6433814at2759"/>
<protein>
    <submittedName>
        <fullName evidence="2">Uncharacterized protein</fullName>
    </submittedName>
</protein>
<dbReference type="AlphaFoldDB" id="A0A087UGA1"/>
<evidence type="ECO:0000313" key="2">
    <source>
        <dbReference type="EMBL" id="KFM76390.1"/>
    </source>
</evidence>
<dbReference type="EMBL" id="KK119678">
    <property type="protein sequence ID" value="KFM76390.1"/>
    <property type="molecule type" value="Genomic_DNA"/>
</dbReference>
<evidence type="ECO:0000313" key="3">
    <source>
        <dbReference type="Proteomes" id="UP000054359"/>
    </source>
</evidence>
<dbReference type="Proteomes" id="UP000054359">
    <property type="component" value="Unassembled WGS sequence"/>
</dbReference>
<sequence length="362" mass="42075">MHFLKLFKRLQAYCEIIPDCTSTEQQQFNYFKERNKFFVIENCGYVTLCNFPQSKNLNFENIFSKCDKAFAESEKTHTLSGLSSDVRAEKFEDNLTSKEKNVTNEALDSFSLSPEKGCPVYEYYNIETSNPFLGQAYEKVARESKCVIQDRSTKSISLSNEFVCARMQKSLEYLRKYFEITLDSLLLEAILHVLDDCRTHVCSLHETHQIDVIKEAFSLNDELKKDCYSFTVQNIKLKKEEKNLLFITYFLVHKGNEHFVRIFKQFKECSISLPSTALNVREQFSYFKDRQKYFIIGGDGYVTLHSPPELIKFINKFPSSVFTNNMAVHMSSLQKSSKAPDNQIKSEINKNEQLKPSASERN</sequence>
<accession>A0A087UGA1</accession>
<evidence type="ECO:0000256" key="1">
    <source>
        <dbReference type="SAM" id="MobiDB-lite"/>
    </source>
</evidence>
<name>A0A087UGA1_STEMI</name>